<dbReference type="Gene3D" id="2.30.30.140">
    <property type="match status" value="2"/>
</dbReference>
<dbReference type="EnsemblMetazoa" id="AMAM011503-RA">
    <property type="protein sequence ID" value="AMAM011503-PA"/>
    <property type="gene ID" value="AMAM011503"/>
</dbReference>
<feature type="region of interest" description="Disordered" evidence="1">
    <location>
        <begin position="405"/>
        <end position="425"/>
    </location>
</feature>
<feature type="compositionally biased region" description="Gly residues" evidence="1">
    <location>
        <begin position="333"/>
        <end position="344"/>
    </location>
</feature>
<sequence length="710" mass="78967">MVAGKALMLKVTPPEGAAFVSYCELYENGENLFLRLQKLCREQIYKYPPPGSLQRGASYRVVIRYIESCAKFFVSRLDNVAVFDEMMDELIVHCQGSASVVPGVVNVGDVYAVSLDPNDFYRAEVVETEPKIKVRLIDYGNVITTQRAQLKRLSPTFVLQRPEAFECCLEGFEGSTSGELSTSQLEMLAEGADGDRNPFKLIVCDVRDGKTIVNLLDESQTPVLNVAKKLLKLNTPIKLQQNSSQQKQSNKRLSGGNFPANGGTATDQLGTSVDSVKAPLSSSGISSGQGDCIDLTNDEWSGGPPLPGNQSTGYDLQTGGNGGQTPPARNNRNGGGGNGAGYGRGDSNNSSRDSSTSNSKQDTKRSAANNAGATSGTTAGGRNDIPRFNKDRAQMPYYYEHDDRCTEPYSPPGNAGFDGNEAKRNERNKKEIVRDLVSNAPTESNVQSSDEFMPYRSTFLEQTVTLHTRQEVVLSWWYSPEQFYVRLRSDEDKYHDMMKQLQKYYRNKSNQQLHQQQLQHQQSDGRTAKPPATGSIVVVRHPKHNTFYRARVLKYNESVQKYKVELVDSGNKLALAANDLWMVERRFTRLAPMAIACALPDVRLRCEVKELQGRIDSYLSSERQFEVVFLERAEGKYHCKVDSLGRDLKEQLLADALIAQVYVDIDLTRLKGQTLKVQLVEMKSLNDFRVKLLGHEAIFGCRQDGCDVSA</sequence>
<evidence type="ECO:0000259" key="2">
    <source>
        <dbReference type="PROSITE" id="PS50304"/>
    </source>
</evidence>
<dbReference type="GO" id="GO:0030719">
    <property type="term" value="P:P granule organization"/>
    <property type="evidence" value="ECO:0007669"/>
    <property type="project" value="TreeGrafter"/>
</dbReference>
<reference evidence="3" key="2">
    <citation type="submission" date="2020-05" db="UniProtKB">
        <authorList>
            <consortium name="EnsemblMetazoa"/>
        </authorList>
    </citation>
    <scope>IDENTIFICATION</scope>
    <source>
        <strain evidence="3">maculatus3</strain>
    </source>
</reference>
<feature type="domain" description="Tudor" evidence="2">
    <location>
        <begin position="530"/>
        <end position="590"/>
    </location>
</feature>
<feature type="region of interest" description="Disordered" evidence="1">
    <location>
        <begin position="238"/>
        <end position="388"/>
    </location>
</feature>
<evidence type="ECO:0000256" key="1">
    <source>
        <dbReference type="SAM" id="MobiDB-lite"/>
    </source>
</evidence>
<reference evidence="4" key="1">
    <citation type="submission" date="2013-09" db="EMBL/GenBank/DDBJ databases">
        <title>The Genome Sequence of Anopheles maculatus species B.</title>
        <authorList>
            <consortium name="The Broad Institute Genomics Platform"/>
            <person name="Neafsey D.E."/>
            <person name="Besansky N."/>
            <person name="Howell P."/>
            <person name="Walton C."/>
            <person name="Young S.K."/>
            <person name="Zeng Q."/>
            <person name="Gargeya S."/>
            <person name="Fitzgerald M."/>
            <person name="Haas B."/>
            <person name="Abouelleil A."/>
            <person name="Allen A.W."/>
            <person name="Alvarado L."/>
            <person name="Arachchi H.M."/>
            <person name="Berlin A.M."/>
            <person name="Chapman S.B."/>
            <person name="Gainer-Dewar J."/>
            <person name="Goldberg J."/>
            <person name="Griggs A."/>
            <person name="Gujja S."/>
            <person name="Hansen M."/>
            <person name="Howarth C."/>
            <person name="Imamovic A."/>
            <person name="Ireland A."/>
            <person name="Larimer J."/>
            <person name="McCowan C."/>
            <person name="Murphy C."/>
            <person name="Pearson M."/>
            <person name="Poon T.W."/>
            <person name="Priest M."/>
            <person name="Roberts A."/>
            <person name="Saif S."/>
            <person name="Shea T."/>
            <person name="Sisk P."/>
            <person name="Sykes S."/>
            <person name="Wortman J."/>
            <person name="Nusbaum C."/>
            <person name="Birren B."/>
        </authorList>
    </citation>
    <scope>NUCLEOTIDE SEQUENCE [LARGE SCALE GENOMIC DNA]</scope>
    <source>
        <strain evidence="4">maculatus3</strain>
    </source>
</reference>
<dbReference type="InterPro" id="IPR035437">
    <property type="entry name" value="SNase_OB-fold_sf"/>
</dbReference>
<accession>A0A182SQP9</accession>
<dbReference type="PANTHER" id="PTHR22948">
    <property type="entry name" value="TUDOR DOMAIN CONTAINING PROTEIN"/>
    <property type="match status" value="1"/>
</dbReference>
<organism evidence="3 4">
    <name type="scientific">Anopheles maculatus</name>
    <dbReference type="NCBI Taxonomy" id="74869"/>
    <lineage>
        <taxon>Eukaryota</taxon>
        <taxon>Metazoa</taxon>
        <taxon>Ecdysozoa</taxon>
        <taxon>Arthropoda</taxon>
        <taxon>Hexapoda</taxon>
        <taxon>Insecta</taxon>
        <taxon>Pterygota</taxon>
        <taxon>Neoptera</taxon>
        <taxon>Endopterygota</taxon>
        <taxon>Diptera</taxon>
        <taxon>Nematocera</taxon>
        <taxon>Culicoidea</taxon>
        <taxon>Culicidae</taxon>
        <taxon>Anophelinae</taxon>
        <taxon>Anopheles</taxon>
        <taxon>Anopheles maculatus group</taxon>
    </lineage>
</organism>
<feature type="compositionally biased region" description="Polar residues" evidence="1">
    <location>
        <begin position="263"/>
        <end position="289"/>
    </location>
</feature>
<feature type="compositionally biased region" description="Low complexity" evidence="1">
    <location>
        <begin position="345"/>
        <end position="359"/>
    </location>
</feature>
<dbReference type="Proteomes" id="UP000075901">
    <property type="component" value="Unassembled WGS sequence"/>
</dbReference>
<dbReference type="VEuPathDB" id="VectorBase:AMAM011503"/>
<dbReference type="SMART" id="SM00333">
    <property type="entry name" value="TUDOR"/>
    <property type="match status" value="2"/>
</dbReference>
<dbReference type="SUPFAM" id="SSF63748">
    <property type="entry name" value="Tudor/PWWP/MBT"/>
    <property type="match status" value="2"/>
</dbReference>
<keyword evidence="4" id="KW-1185">Reference proteome</keyword>
<dbReference type="InterPro" id="IPR050621">
    <property type="entry name" value="Tudor_domain_containing"/>
</dbReference>
<dbReference type="GO" id="GO:0034587">
    <property type="term" value="P:piRNA processing"/>
    <property type="evidence" value="ECO:0007669"/>
    <property type="project" value="TreeGrafter"/>
</dbReference>
<dbReference type="PROSITE" id="PS50304">
    <property type="entry name" value="TUDOR"/>
    <property type="match status" value="2"/>
</dbReference>
<dbReference type="AlphaFoldDB" id="A0A182SQP9"/>
<feature type="compositionally biased region" description="Low complexity" evidence="1">
    <location>
        <begin position="366"/>
        <end position="383"/>
    </location>
</feature>
<dbReference type="GO" id="GO:0043186">
    <property type="term" value="C:P granule"/>
    <property type="evidence" value="ECO:0007669"/>
    <property type="project" value="TreeGrafter"/>
</dbReference>
<protein>
    <recommendedName>
        <fullName evidence="2">Tudor domain-containing protein</fullName>
    </recommendedName>
</protein>
<evidence type="ECO:0000313" key="3">
    <source>
        <dbReference type="EnsemblMetazoa" id="AMAM011503-PA"/>
    </source>
</evidence>
<dbReference type="InterPro" id="IPR002999">
    <property type="entry name" value="Tudor"/>
</dbReference>
<name>A0A182SQP9_9DIPT</name>
<dbReference type="PANTHER" id="PTHR22948:SF29">
    <property type="entry name" value="FI02030P-RELATED"/>
    <property type="match status" value="1"/>
</dbReference>
<dbReference type="GO" id="GO:0007283">
    <property type="term" value="P:spermatogenesis"/>
    <property type="evidence" value="ECO:0007669"/>
    <property type="project" value="TreeGrafter"/>
</dbReference>
<feature type="region of interest" description="Disordered" evidence="1">
    <location>
        <begin position="509"/>
        <end position="532"/>
    </location>
</feature>
<dbReference type="Pfam" id="PF00567">
    <property type="entry name" value="TUDOR"/>
    <property type="match status" value="2"/>
</dbReference>
<dbReference type="Gene3D" id="2.40.50.90">
    <property type="match status" value="1"/>
</dbReference>
<evidence type="ECO:0000313" key="4">
    <source>
        <dbReference type="Proteomes" id="UP000075901"/>
    </source>
</evidence>
<feature type="domain" description="Tudor" evidence="2">
    <location>
        <begin position="104"/>
        <end position="160"/>
    </location>
</feature>
<proteinExistence type="predicted"/>
<feature type="compositionally biased region" description="Low complexity" evidence="1">
    <location>
        <begin position="511"/>
        <end position="522"/>
    </location>
</feature>